<dbReference type="SUPFAM" id="SSF81923">
    <property type="entry name" value="Double Clp-N motif"/>
    <property type="match status" value="1"/>
</dbReference>
<reference evidence="3 4" key="1">
    <citation type="journal article" date="2014" name="Agronomy (Basel)">
        <title>A Draft Genome Sequence for Ensete ventricosum, the Drought-Tolerant Tree Against Hunger.</title>
        <authorList>
            <person name="Harrison J."/>
            <person name="Moore K.A."/>
            <person name="Paszkiewicz K."/>
            <person name="Jones T."/>
            <person name="Grant M."/>
            <person name="Ambacheew D."/>
            <person name="Muzemil S."/>
            <person name="Studholme D.J."/>
        </authorList>
    </citation>
    <scope>NUCLEOTIDE SEQUENCE [LARGE SCALE GENOMIC DNA]</scope>
</reference>
<dbReference type="Gene3D" id="1.10.1780.10">
    <property type="entry name" value="Clp, N-terminal domain"/>
    <property type="match status" value="1"/>
</dbReference>
<dbReference type="InterPro" id="IPR036628">
    <property type="entry name" value="Clp_N_dom_sf"/>
</dbReference>
<accession>A0A426Z3V7</accession>
<dbReference type="PROSITE" id="PS51903">
    <property type="entry name" value="CLP_R"/>
    <property type="match status" value="1"/>
</dbReference>
<name>A0A426Z3V7_ENSVE</name>
<organism evidence="3 4">
    <name type="scientific">Ensete ventricosum</name>
    <name type="common">Abyssinian banana</name>
    <name type="synonym">Musa ensete</name>
    <dbReference type="NCBI Taxonomy" id="4639"/>
    <lineage>
        <taxon>Eukaryota</taxon>
        <taxon>Viridiplantae</taxon>
        <taxon>Streptophyta</taxon>
        <taxon>Embryophyta</taxon>
        <taxon>Tracheophyta</taxon>
        <taxon>Spermatophyta</taxon>
        <taxon>Magnoliopsida</taxon>
        <taxon>Liliopsida</taxon>
        <taxon>Zingiberales</taxon>
        <taxon>Musaceae</taxon>
        <taxon>Ensete</taxon>
    </lineage>
</organism>
<dbReference type="Proteomes" id="UP000287651">
    <property type="component" value="Unassembled WGS sequence"/>
</dbReference>
<gene>
    <name evidence="3" type="ORF">B296_00010725</name>
</gene>
<dbReference type="AlphaFoldDB" id="A0A426Z3V7"/>
<sequence>MEAACITTLSCSSSAASLLTLHSLRPSSAHSRPLAVAVAAPHLYVAGFKASSSSFSLIDLRRCRTASLPFLLPSSQRCHQCRPQRRAISAVFERFTERAIEAVILSQREARALGQEMVFNQHLLLGLVAEDRGPGGFLGSGITIDRARKAVRGIWTESAAADPTRMRPPSSGLATDVPFSISSKRVFEAAVECSRNMGSNFIGPEHIAIGLFNAVDGSAAQVLRR</sequence>
<comment type="caution">
    <text evidence="3">The sequence shown here is derived from an EMBL/GenBank/DDBJ whole genome shotgun (WGS) entry which is preliminary data.</text>
</comment>
<protein>
    <recommendedName>
        <fullName evidence="2">Clp R domain-containing protein</fullName>
    </recommendedName>
</protein>
<dbReference type="EMBL" id="AMZH03008573">
    <property type="protein sequence ID" value="RRT58652.1"/>
    <property type="molecule type" value="Genomic_DNA"/>
</dbReference>
<evidence type="ECO:0000259" key="2">
    <source>
        <dbReference type="PROSITE" id="PS51903"/>
    </source>
</evidence>
<evidence type="ECO:0000256" key="1">
    <source>
        <dbReference type="PROSITE-ProRule" id="PRU01251"/>
    </source>
</evidence>
<evidence type="ECO:0000313" key="4">
    <source>
        <dbReference type="Proteomes" id="UP000287651"/>
    </source>
</evidence>
<evidence type="ECO:0000313" key="3">
    <source>
        <dbReference type="EMBL" id="RRT58652.1"/>
    </source>
</evidence>
<keyword evidence="1" id="KW-0677">Repeat</keyword>
<dbReference type="Pfam" id="PF02861">
    <property type="entry name" value="Clp_N"/>
    <property type="match status" value="1"/>
</dbReference>
<feature type="domain" description="Clp R" evidence="2">
    <location>
        <begin position="92"/>
        <end position="225"/>
    </location>
</feature>
<proteinExistence type="predicted"/>
<dbReference type="InterPro" id="IPR004176">
    <property type="entry name" value="Clp_R_N"/>
</dbReference>